<protein>
    <recommendedName>
        <fullName evidence="2">GerMN domain-containing protein</fullName>
    </recommendedName>
</protein>
<accession>A0A371J9P3</accession>
<sequence length="172" mass="19606">MSVKKFTFILLCFLCLSFFTVGCSDSSNLPQSEEDNTPKSNSENSVVATIYTSDKNAENLVNKEVTLSEITANTIFEELKNVDIIVPDTKLNKFDKYEDADNQTVGIIDFSNEFYNFNLGSSYESIMLDSIAKTYIENFNLDKFKILVNGEEYQSGHILFDDDDYFTKDCFN</sequence>
<comment type="caution">
    <text evidence="3">The sequence shown here is derived from an EMBL/GenBank/DDBJ whole genome shotgun (WGS) entry which is preliminary data.</text>
</comment>
<feature type="domain" description="GerMN" evidence="2">
    <location>
        <begin position="72"/>
        <end position="157"/>
    </location>
</feature>
<organism evidence="3 4">
    <name type="scientific">Romboutsia weinsteinii</name>
    <dbReference type="NCBI Taxonomy" id="2020949"/>
    <lineage>
        <taxon>Bacteria</taxon>
        <taxon>Bacillati</taxon>
        <taxon>Bacillota</taxon>
        <taxon>Clostridia</taxon>
        <taxon>Peptostreptococcales</taxon>
        <taxon>Peptostreptococcaceae</taxon>
        <taxon>Romboutsia</taxon>
    </lineage>
</organism>
<feature type="chain" id="PRO_5039406190" description="GerMN domain-containing protein" evidence="1">
    <location>
        <begin position="24"/>
        <end position="172"/>
    </location>
</feature>
<dbReference type="SMART" id="SM00909">
    <property type="entry name" value="Germane"/>
    <property type="match status" value="1"/>
</dbReference>
<gene>
    <name evidence="3" type="ORF">CHL78_001965</name>
</gene>
<dbReference type="Pfam" id="PF10646">
    <property type="entry name" value="Germane"/>
    <property type="match status" value="1"/>
</dbReference>
<reference evidence="3 4" key="1">
    <citation type="journal article" date="2017" name="Genome Announc.">
        <title>Draft Genome Sequence of Romboutsia weinsteinii sp. nov. Strain CCRI-19649(T) Isolated from Surface Water.</title>
        <authorList>
            <person name="Maheux A.F."/>
            <person name="Boudreau D.K."/>
            <person name="Berube E."/>
            <person name="Boissinot M."/>
            <person name="Cantin P."/>
            <person name="Raymond F."/>
            <person name="Corbeil J."/>
            <person name="Omar R.F."/>
            <person name="Bergeron M.G."/>
        </authorList>
    </citation>
    <scope>NUCLEOTIDE SEQUENCE [LARGE SCALE GENOMIC DNA]</scope>
    <source>
        <strain evidence="3 4">CCRI-19649</strain>
    </source>
</reference>
<keyword evidence="4" id="KW-1185">Reference proteome</keyword>
<dbReference type="InterPro" id="IPR019606">
    <property type="entry name" value="GerMN"/>
</dbReference>
<dbReference type="AlphaFoldDB" id="A0A371J9P3"/>
<evidence type="ECO:0000313" key="4">
    <source>
        <dbReference type="Proteomes" id="UP000215694"/>
    </source>
</evidence>
<dbReference type="EMBL" id="NOJY02000002">
    <property type="protein sequence ID" value="RDY29490.1"/>
    <property type="molecule type" value="Genomic_DNA"/>
</dbReference>
<dbReference type="Proteomes" id="UP000215694">
    <property type="component" value="Unassembled WGS sequence"/>
</dbReference>
<proteinExistence type="predicted"/>
<keyword evidence="1" id="KW-0732">Signal</keyword>
<dbReference type="PROSITE" id="PS51257">
    <property type="entry name" value="PROKAR_LIPOPROTEIN"/>
    <property type="match status" value="1"/>
</dbReference>
<evidence type="ECO:0000256" key="1">
    <source>
        <dbReference type="SAM" id="SignalP"/>
    </source>
</evidence>
<evidence type="ECO:0000259" key="2">
    <source>
        <dbReference type="SMART" id="SM00909"/>
    </source>
</evidence>
<name>A0A371J9P3_9FIRM</name>
<evidence type="ECO:0000313" key="3">
    <source>
        <dbReference type="EMBL" id="RDY29490.1"/>
    </source>
</evidence>
<feature type="signal peptide" evidence="1">
    <location>
        <begin position="1"/>
        <end position="23"/>
    </location>
</feature>